<protein>
    <recommendedName>
        <fullName evidence="7">Methyltransferase type 11 domain-containing protein</fullName>
    </recommendedName>
</protein>
<dbReference type="EMBL" id="GL833134">
    <property type="protein sequence ID" value="EGB06511.1"/>
    <property type="molecule type" value="Genomic_DNA"/>
</dbReference>
<dbReference type="InterPro" id="IPR010233">
    <property type="entry name" value="UbiG_MeTrfase"/>
</dbReference>
<evidence type="ECO:0000256" key="1">
    <source>
        <dbReference type="ARBA" id="ARBA00022603"/>
    </source>
</evidence>
<dbReference type="OMA" id="HWEKMIS"/>
<dbReference type="GO" id="GO:0010420">
    <property type="term" value="F:polyprenyldihydroxybenzoate methyltransferase activity"/>
    <property type="evidence" value="ECO:0007669"/>
    <property type="project" value="InterPro"/>
</dbReference>
<evidence type="ECO:0000256" key="4">
    <source>
        <dbReference type="ARBA" id="ARBA00022691"/>
    </source>
</evidence>
<dbReference type="OrthoDB" id="3265906at2759"/>
<dbReference type="RefSeq" id="XP_009038653.1">
    <property type="nucleotide sequence ID" value="XM_009040405.1"/>
</dbReference>
<evidence type="ECO:0000256" key="2">
    <source>
        <dbReference type="ARBA" id="ARBA00022679"/>
    </source>
</evidence>
<evidence type="ECO:0000313" key="5">
    <source>
        <dbReference type="EMBL" id="EGB06511.1"/>
    </source>
</evidence>
<dbReference type="PANTHER" id="PTHR43464:SF19">
    <property type="entry name" value="UBIQUINONE BIOSYNTHESIS O-METHYLTRANSFERASE, MITOCHONDRIAL"/>
    <property type="match status" value="1"/>
</dbReference>
<keyword evidence="2" id="KW-0808">Transferase</keyword>
<name>F0YE86_AURAN</name>
<dbReference type="KEGG" id="aaf:AURANDRAFT_5872"/>
<keyword evidence="3" id="KW-0831">Ubiquinone biosynthesis</keyword>
<keyword evidence="6" id="KW-1185">Reference proteome</keyword>
<feature type="non-terminal residue" evidence="5">
    <location>
        <position position="1"/>
    </location>
</feature>
<dbReference type="SUPFAM" id="SSF53335">
    <property type="entry name" value="S-adenosyl-L-methionine-dependent methyltransferases"/>
    <property type="match status" value="1"/>
</dbReference>
<evidence type="ECO:0000256" key="3">
    <source>
        <dbReference type="ARBA" id="ARBA00022688"/>
    </source>
</evidence>
<proteinExistence type="predicted"/>
<dbReference type="GeneID" id="20222651"/>
<dbReference type="GO" id="GO:0061542">
    <property type="term" value="F:3-demethylubiquinol 3-O-methyltransferase activity"/>
    <property type="evidence" value="ECO:0007669"/>
    <property type="project" value="InterPro"/>
</dbReference>
<dbReference type="FunCoup" id="F0YE86">
    <property type="interactions" value="60"/>
</dbReference>
<dbReference type="Pfam" id="PF13489">
    <property type="entry name" value="Methyltransf_23"/>
    <property type="match status" value="1"/>
</dbReference>
<dbReference type="Proteomes" id="UP000002729">
    <property type="component" value="Unassembled WGS sequence"/>
</dbReference>
<evidence type="ECO:0008006" key="7">
    <source>
        <dbReference type="Google" id="ProtNLM"/>
    </source>
</evidence>
<accession>F0YE86</accession>
<feature type="non-terminal residue" evidence="5">
    <location>
        <position position="180"/>
    </location>
</feature>
<dbReference type="eggNOG" id="KOG1270">
    <property type="taxonomic scope" value="Eukaryota"/>
</dbReference>
<dbReference type="GO" id="GO:0032259">
    <property type="term" value="P:methylation"/>
    <property type="evidence" value="ECO:0007669"/>
    <property type="project" value="UniProtKB-KW"/>
</dbReference>
<dbReference type="AlphaFoldDB" id="F0YE86"/>
<organism evidence="6">
    <name type="scientific">Aureococcus anophagefferens</name>
    <name type="common">Harmful bloom alga</name>
    <dbReference type="NCBI Taxonomy" id="44056"/>
    <lineage>
        <taxon>Eukaryota</taxon>
        <taxon>Sar</taxon>
        <taxon>Stramenopiles</taxon>
        <taxon>Ochrophyta</taxon>
        <taxon>Pelagophyceae</taxon>
        <taxon>Pelagomonadales</taxon>
        <taxon>Pelagomonadaceae</taxon>
        <taxon>Aureococcus</taxon>
    </lineage>
</organism>
<gene>
    <name evidence="5" type="ORF">AURANDRAFT_5872</name>
</gene>
<reference evidence="5 6" key="1">
    <citation type="journal article" date="2011" name="Proc. Natl. Acad. Sci. U.S.A.">
        <title>Niche of harmful alga Aureococcus anophagefferens revealed through ecogenomics.</title>
        <authorList>
            <person name="Gobler C.J."/>
            <person name="Berry D.L."/>
            <person name="Dyhrman S.T."/>
            <person name="Wilhelm S.W."/>
            <person name="Salamov A."/>
            <person name="Lobanov A.V."/>
            <person name="Zhang Y."/>
            <person name="Collier J.L."/>
            <person name="Wurch L.L."/>
            <person name="Kustka A.B."/>
            <person name="Dill B.D."/>
            <person name="Shah M."/>
            <person name="VerBerkmoes N.C."/>
            <person name="Kuo A."/>
            <person name="Terry A."/>
            <person name="Pangilinan J."/>
            <person name="Lindquist E.A."/>
            <person name="Lucas S."/>
            <person name="Paulsen I.T."/>
            <person name="Hattenrath-Lehmann T.K."/>
            <person name="Talmage S.C."/>
            <person name="Walker E.A."/>
            <person name="Koch F."/>
            <person name="Burson A.M."/>
            <person name="Marcoval M.A."/>
            <person name="Tang Y.Z."/>
            <person name="Lecleir G.R."/>
            <person name="Coyne K.J."/>
            <person name="Berg G.M."/>
            <person name="Bertrand E.M."/>
            <person name="Saito M.A."/>
            <person name="Gladyshev V.N."/>
            <person name="Grigoriev I.V."/>
        </authorList>
    </citation>
    <scope>NUCLEOTIDE SEQUENCE [LARGE SCALE GENOMIC DNA]</scope>
    <source>
        <strain evidence="6">CCMP 1984</strain>
    </source>
</reference>
<dbReference type="Gene3D" id="3.40.50.150">
    <property type="entry name" value="Vaccinia Virus protein VP39"/>
    <property type="match status" value="1"/>
</dbReference>
<evidence type="ECO:0000313" key="6">
    <source>
        <dbReference type="Proteomes" id="UP000002729"/>
    </source>
</evidence>
<dbReference type="PANTHER" id="PTHR43464">
    <property type="entry name" value="METHYLTRANSFERASE"/>
    <property type="match status" value="1"/>
</dbReference>
<dbReference type="InterPro" id="IPR029063">
    <property type="entry name" value="SAM-dependent_MTases_sf"/>
</dbReference>
<sequence length="180" mass="18031">PLHALNPVRVGYITDRADVAGATVLDVGCGGGLLSGALAAAGASVTGVDASAGALDAARRAAPGAAFLHGTPEDLARDARHCGAYDVVCALEVVEHVADARLFVESVAALARPGGDVFVSTLNRTPAAYALGVVLAESVLGLLPPGTHDWSKFVTPRELAALLGESGCAVQDASGVHYVP</sequence>
<dbReference type="NCBIfam" id="TIGR01983">
    <property type="entry name" value="UbiG"/>
    <property type="match status" value="1"/>
</dbReference>
<dbReference type="InParanoid" id="F0YE86"/>
<keyword evidence="4" id="KW-0949">S-adenosyl-L-methionine</keyword>
<keyword evidence="1" id="KW-0489">Methyltransferase</keyword>